<feature type="region of interest" description="Disordered" evidence="6">
    <location>
        <begin position="19"/>
        <end position="62"/>
    </location>
</feature>
<evidence type="ECO:0000256" key="2">
    <source>
        <dbReference type="ARBA" id="ARBA00009544"/>
    </source>
</evidence>
<comment type="caution">
    <text evidence="8">The sequence shown here is derived from an EMBL/GenBank/DDBJ whole genome shotgun (WGS) entry which is preliminary data.</text>
</comment>
<dbReference type="EMBL" id="CAIX01000170">
    <property type="protein sequence ID" value="CCI47456.1"/>
    <property type="molecule type" value="Genomic_DNA"/>
</dbReference>
<organism evidence="8 9">
    <name type="scientific">Albugo candida</name>
    <dbReference type="NCBI Taxonomy" id="65357"/>
    <lineage>
        <taxon>Eukaryota</taxon>
        <taxon>Sar</taxon>
        <taxon>Stramenopiles</taxon>
        <taxon>Oomycota</taxon>
        <taxon>Peronosporomycetes</taxon>
        <taxon>Albuginales</taxon>
        <taxon>Albuginaceae</taxon>
        <taxon>Albugo</taxon>
    </lineage>
</organism>
<keyword evidence="3" id="KW-0964">Secreted</keyword>
<keyword evidence="5" id="KW-1015">Disulfide bond</keyword>
<dbReference type="SUPFAM" id="SSF48647">
    <property type="entry name" value="Fungal elicitin"/>
    <property type="match status" value="1"/>
</dbReference>
<keyword evidence="7" id="KW-0732">Signal</keyword>
<feature type="region of interest" description="Disordered" evidence="6">
    <location>
        <begin position="165"/>
        <end position="203"/>
    </location>
</feature>
<evidence type="ECO:0000313" key="8">
    <source>
        <dbReference type="EMBL" id="CCI47456.1"/>
    </source>
</evidence>
<evidence type="ECO:0000256" key="6">
    <source>
        <dbReference type="SAM" id="MobiDB-lite"/>
    </source>
</evidence>
<feature type="chain" id="PRO_5001532529" description="Elicitin-like protein" evidence="7">
    <location>
        <begin position="20"/>
        <end position="233"/>
    </location>
</feature>
<keyword evidence="9" id="KW-1185">Reference proteome</keyword>
<evidence type="ECO:0000256" key="4">
    <source>
        <dbReference type="ARBA" id="ARBA00022978"/>
    </source>
</evidence>
<evidence type="ECO:0000256" key="3">
    <source>
        <dbReference type="ARBA" id="ARBA00022525"/>
    </source>
</evidence>
<feature type="signal peptide" evidence="7">
    <location>
        <begin position="1"/>
        <end position="19"/>
    </location>
</feature>
<reference evidence="8 9" key="1">
    <citation type="submission" date="2012-05" db="EMBL/GenBank/DDBJ databases">
        <title>Recombination and specialization in a pathogen metapopulation.</title>
        <authorList>
            <person name="Gardiner A."/>
            <person name="Kemen E."/>
            <person name="Schultz-Larsen T."/>
            <person name="MacLean D."/>
            <person name="Van Oosterhout C."/>
            <person name="Jones J.D.G."/>
        </authorList>
    </citation>
    <scope>NUCLEOTIDE SEQUENCE [LARGE SCALE GENOMIC DNA]</scope>
    <source>
        <strain evidence="8 9">Ac Nc2</strain>
    </source>
</reference>
<evidence type="ECO:0000313" key="9">
    <source>
        <dbReference type="Proteomes" id="UP000053237"/>
    </source>
</evidence>
<gene>
    <name evidence="8" type="ORF">BN9_084630</name>
</gene>
<name>A0A024GKR4_9STRA</name>
<dbReference type="GO" id="GO:0052040">
    <property type="term" value="P:symbiont-mediated perturbation of host programmed cell death"/>
    <property type="evidence" value="ECO:0007669"/>
    <property type="project" value="UniProtKB-KW"/>
</dbReference>
<comment type="similarity">
    <text evidence="2">Belongs to the elicitin family.</text>
</comment>
<accession>A0A024GKR4</accession>
<evidence type="ECO:0000256" key="5">
    <source>
        <dbReference type="ARBA" id="ARBA00023157"/>
    </source>
</evidence>
<comment type="subcellular location">
    <subcellularLocation>
        <location evidence="1">Secreted</location>
    </subcellularLocation>
</comment>
<dbReference type="Proteomes" id="UP000053237">
    <property type="component" value="Unassembled WGS sequence"/>
</dbReference>
<dbReference type="InterPro" id="IPR036470">
    <property type="entry name" value="Elicitin_sf"/>
</dbReference>
<proteinExistence type="inferred from homology"/>
<feature type="compositionally biased region" description="Basic and acidic residues" evidence="6">
    <location>
        <begin position="169"/>
        <end position="180"/>
    </location>
</feature>
<protein>
    <recommendedName>
        <fullName evidence="10">Elicitin-like protein</fullName>
    </recommendedName>
</protein>
<sequence length="233" mass="24351">MKTAAFSVFSASLAMCAAGQGSPSVTNTVTTTKTTTNPPSNTSMSSMSNNNDMKTQSTSMTNDGQTMCSDKVAQMGINQLTNGEFLSTCSGGISMSVNNISHALKLPADDRQRICSSSACMAPFQTMESASEYQNCLVMYDGKPQNLAEHAKMFVNGCSKQGSVATEETSDKESLTDSKVKTSLTESNSNDISTTPDAKESASTPVAADTSSAAFHSFSAVCLAVAVFVIAIQ</sequence>
<evidence type="ECO:0000256" key="7">
    <source>
        <dbReference type="SAM" id="SignalP"/>
    </source>
</evidence>
<evidence type="ECO:0008006" key="10">
    <source>
        <dbReference type="Google" id="ProtNLM"/>
    </source>
</evidence>
<keyword evidence="4" id="KW-0928">Hypersensitive response elicitation</keyword>
<feature type="compositionally biased region" description="Polar residues" evidence="6">
    <location>
        <begin position="181"/>
        <end position="203"/>
    </location>
</feature>
<dbReference type="GO" id="GO:0005576">
    <property type="term" value="C:extracellular region"/>
    <property type="evidence" value="ECO:0007669"/>
    <property type="project" value="UniProtKB-SubCell"/>
</dbReference>
<dbReference type="AlphaFoldDB" id="A0A024GKR4"/>
<dbReference type="Pfam" id="PF00964">
    <property type="entry name" value="Elicitin"/>
    <property type="match status" value="1"/>
</dbReference>
<dbReference type="InParanoid" id="A0A024GKR4"/>
<feature type="compositionally biased region" description="Low complexity" evidence="6">
    <location>
        <begin position="22"/>
        <end position="55"/>
    </location>
</feature>
<dbReference type="InterPro" id="IPR002200">
    <property type="entry name" value="Elicitin"/>
</dbReference>
<evidence type="ECO:0000256" key="1">
    <source>
        <dbReference type="ARBA" id="ARBA00004613"/>
    </source>
</evidence>